<comment type="subcellular location">
    <subcellularLocation>
        <location evidence="2">Membrane</location>
        <topology evidence="2">Multi-pass membrane protein</topology>
    </subcellularLocation>
</comment>
<feature type="transmembrane region" description="Helical" evidence="11">
    <location>
        <begin position="689"/>
        <end position="708"/>
    </location>
</feature>
<comment type="caution">
    <text evidence="16">The sequence shown here is derived from an EMBL/GenBank/DDBJ whole genome shotgun (WGS) entry which is preliminary data.</text>
</comment>
<keyword evidence="9 11" id="KW-0472">Membrane</keyword>
<dbReference type="Proteomes" id="UP001159428">
    <property type="component" value="Unassembled WGS sequence"/>
</dbReference>
<feature type="domain" description="DOMON" evidence="13">
    <location>
        <begin position="389"/>
        <end position="507"/>
    </location>
</feature>
<dbReference type="GO" id="GO:0016020">
    <property type="term" value="C:membrane"/>
    <property type="evidence" value="ECO:0007669"/>
    <property type="project" value="UniProtKB-SubCell"/>
</dbReference>
<feature type="transmembrane region" description="Helical" evidence="11">
    <location>
        <begin position="546"/>
        <end position="568"/>
    </location>
</feature>
<comment type="cofactor">
    <cofactor evidence="1">
        <name>heme b</name>
        <dbReference type="ChEBI" id="CHEBI:60344"/>
    </cofactor>
</comment>
<feature type="domain" description="Cytochrome b561" evidence="14">
    <location>
        <begin position="510"/>
        <end position="714"/>
    </location>
</feature>
<feature type="transmembrane region" description="Helical" evidence="11">
    <location>
        <begin position="656"/>
        <end position="677"/>
    </location>
</feature>
<dbReference type="SMART" id="SM00665">
    <property type="entry name" value="B561"/>
    <property type="match status" value="1"/>
</dbReference>
<organism evidence="16 17">
    <name type="scientific">Pocillopora meandrina</name>
    <dbReference type="NCBI Taxonomy" id="46732"/>
    <lineage>
        <taxon>Eukaryota</taxon>
        <taxon>Metazoa</taxon>
        <taxon>Cnidaria</taxon>
        <taxon>Anthozoa</taxon>
        <taxon>Hexacorallia</taxon>
        <taxon>Scleractinia</taxon>
        <taxon>Astrocoeniina</taxon>
        <taxon>Pocilloporidae</taxon>
        <taxon>Pocillopora</taxon>
    </lineage>
</organism>
<evidence type="ECO:0000256" key="6">
    <source>
        <dbReference type="ARBA" id="ARBA00022982"/>
    </source>
</evidence>
<dbReference type="Gene3D" id="1.20.120.1770">
    <property type="match status" value="1"/>
</dbReference>
<dbReference type="SMART" id="SM00664">
    <property type="entry name" value="DoH"/>
    <property type="match status" value="2"/>
</dbReference>
<evidence type="ECO:0000256" key="7">
    <source>
        <dbReference type="ARBA" id="ARBA00022989"/>
    </source>
</evidence>
<keyword evidence="12" id="KW-0732">Signal</keyword>
<dbReference type="PROSITE" id="PS50939">
    <property type="entry name" value="CYTOCHROME_B561"/>
    <property type="match status" value="1"/>
</dbReference>
<evidence type="ECO:0000256" key="5">
    <source>
        <dbReference type="ARBA" id="ARBA00022692"/>
    </source>
</evidence>
<feature type="transmembrane region" description="Helical" evidence="11">
    <location>
        <begin position="624"/>
        <end position="644"/>
    </location>
</feature>
<evidence type="ECO:0000256" key="8">
    <source>
        <dbReference type="ARBA" id="ARBA00023004"/>
    </source>
</evidence>
<evidence type="ECO:0000313" key="16">
    <source>
        <dbReference type="EMBL" id="CAH3116856.1"/>
    </source>
</evidence>
<dbReference type="Gene3D" id="2.60.40.4060">
    <property type="entry name" value="Reeler domain"/>
    <property type="match status" value="1"/>
</dbReference>
<evidence type="ECO:0000256" key="3">
    <source>
        <dbReference type="ARBA" id="ARBA00009195"/>
    </source>
</evidence>
<evidence type="ECO:0000256" key="1">
    <source>
        <dbReference type="ARBA" id="ARBA00001970"/>
    </source>
</evidence>
<sequence length="782" mass="85402">MIFVLQVTAQLLLLSVSTVLGFSKGPPLSTCESKFPHHKHAPAQQGLPPYNINVSALSYSLGDNLTVTISGSQPFTGFILNAQGTESSIPWPVGTFTQIPNYAAYFYCSGGNPKNTVGQNNPKPAKNLNSLQFTWMAPEKSAGNISFIATIVQNYSTFWEKVTSPVVHGPPVENVTRGTSTESFQIDKKGCGETKGCYSLPSNCAGSGDCTYLFTYNVSGRNVIIDMSAKERWVAVAFNENKLMDKMDSIMCTTMATNLAEFRHFYSIGHSVVRQDLTGNSDVTFDKIVYEDGGIKCRVTRKLTSNAVYFRDLTKKWYLLFSWGKTSLSGSAQYHRANQSVTADMVDLGVNAVLKDEKSQAEATITKDGCRKTKSCYSEPANCKSSKDCDYLVTMKPTGDQGESGEVEFELSAKKQWVAIGFNNEKNKMDGTDALICAEVNDKVTVEHYMADKGYGRPTKTTPTPTSIIATLAESKGGVVACRFKRKKKDDKMVDLTKTWHLVYASGPMSGDKIGIHSTTPKTSPLKVDVSAIGELVAAEESITLVQVHGCLMVIAWIGFASIGMFIARHMKVFFGQRVLLGTKMWFTLHRLLMVLTVVLTILGVILIFVHAGRWTKEAGAHPITGIFVLVLAVIQPIMAVFRPHPGEEKRYIFNWAHRGVGLSALILAVVTVFFGLRLPHSRLGDPALYPMVAYCVALILVVAYDIYDTLTTSRGGASFNVGPLGGKEDGNVELQPPGVPAGNEHKFLFAFTVLVSVGVVIALLVLIAIADRESHKHDHDS</sequence>
<keyword evidence="7 11" id="KW-1133">Transmembrane helix</keyword>
<dbReference type="GO" id="GO:1900449">
    <property type="term" value="P:regulation of glutamate receptor signaling pathway"/>
    <property type="evidence" value="ECO:0007669"/>
    <property type="project" value="InterPro"/>
</dbReference>
<evidence type="ECO:0000256" key="11">
    <source>
        <dbReference type="SAM" id="Phobius"/>
    </source>
</evidence>
<keyword evidence="4" id="KW-0813">Transport</keyword>
<accession>A0AAU9WKF7</accession>
<dbReference type="PANTHER" id="PTHR46902">
    <property type="entry name" value="DOMON DOMAIN-CONTAINING PROTEIN FRRS1L"/>
    <property type="match status" value="1"/>
</dbReference>
<evidence type="ECO:0000256" key="12">
    <source>
        <dbReference type="SAM" id="SignalP"/>
    </source>
</evidence>
<evidence type="ECO:0000259" key="14">
    <source>
        <dbReference type="PROSITE" id="PS50939"/>
    </source>
</evidence>
<feature type="domain" description="Reelin" evidence="15">
    <location>
        <begin position="16"/>
        <end position="183"/>
    </location>
</feature>
<evidence type="ECO:0000313" key="17">
    <source>
        <dbReference type="Proteomes" id="UP001159428"/>
    </source>
</evidence>
<dbReference type="AlphaFoldDB" id="A0AAU9WKF7"/>
<keyword evidence="17" id="KW-1185">Reference proteome</keyword>
<dbReference type="Pfam" id="PF02014">
    <property type="entry name" value="Reeler"/>
    <property type="match status" value="1"/>
</dbReference>
<evidence type="ECO:0000259" key="15">
    <source>
        <dbReference type="PROSITE" id="PS51019"/>
    </source>
</evidence>
<comment type="similarity">
    <text evidence="3">Belongs to the FRRS1 family.</text>
</comment>
<keyword evidence="10" id="KW-0325">Glycoprotein</keyword>
<keyword evidence="5 11" id="KW-0812">Transmembrane</keyword>
<feature type="signal peptide" evidence="12">
    <location>
        <begin position="1"/>
        <end position="21"/>
    </location>
</feature>
<gene>
    <name evidence="16" type="ORF">PMEA_00006667</name>
</gene>
<feature type="transmembrane region" description="Helical" evidence="11">
    <location>
        <begin position="589"/>
        <end position="612"/>
    </location>
</feature>
<name>A0AAU9WKF7_9CNID</name>
<dbReference type="InterPro" id="IPR002861">
    <property type="entry name" value="Reeler_dom"/>
</dbReference>
<evidence type="ECO:0000256" key="9">
    <source>
        <dbReference type="ARBA" id="ARBA00023136"/>
    </source>
</evidence>
<keyword evidence="8" id="KW-0408">Iron</keyword>
<dbReference type="InterPro" id="IPR005018">
    <property type="entry name" value="DOMON_domain"/>
</dbReference>
<keyword evidence="6" id="KW-0249">Electron transport</keyword>
<dbReference type="CDD" id="cd09628">
    <property type="entry name" value="DOMON_SDR_2_like"/>
    <property type="match status" value="2"/>
</dbReference>
<evidence type="ECO:0008006" key="18">
    <source>
        <dbReference type="Google" id="ProtNLM"/>
    </source>
</evidence>
<evidence type="ECO:0000259" key="13">
    <source>
        <dbReference type="PROSITE" id="PS50836"/>
    </source>
</evidence>
<dbReference type="EMBL" id="CALNXJ010000015">
    <property type="protein sequence ID" value="CAH3116856.1"/>
    <property type="molecule type" value="Genomic_DNA"/>
</dbReference>
<dbReference type="PANTHER" id="PTHR46902:SF1">
    <property type="entry name" value="DOMON DOMAIN-CONTAINING PROTEIN FRRS1L"/>
    <property type="match status" value="1"/>
</dbReference>
<proteinExistence type="inferred from homology"/>
<feature type="transmembrane region" description="Helical" evidence="11">
    <location>
        <begin position="748"/>
        <end position="771"/>
    </location>
</feature>
<evidence type="ECO:0000256" key="10">
    <source>
        <dbReference type="ARBA" id="ARBA00023180"/>
    </source>
</evidence>
<evidence type="ECO:0000256" key="4">
    <source>
        <dbReference type="ARBA" id="ARBA00022448"/>
    </source>
</evidence>
<dbReference type="InterPro" id="IPR006593">
    <property type="entry name" value="Cyt_b561/ferric_Rdtase_TM"/>
</dbReference>
<dbReference type="CDD" id="cd08544">
    <property type="entry name" value="Reeler"/>
    <property type="match status" value="1"/>
</dbReference>
<protein>
    <recommendedName>
        <fullName evidence="18">Ferric-chelate reductase 1</fullName>
    </recommendedName>
</protein>
<dbReference type="PROSITE" id="PS50836">
    <property type="entry name" value="DOMON"/>
    <property type="match status" value="2"/>
</dbReference>
<feature type="domain" description="DOMON" evidence="13">
    <location>
        <begin position="210"/>
        <end position="326"/>
    </location>
</feature>
<evidence type="ECO:0000256" key="2">
    <source>
        <dbReference type="ARBA" id="ARBA00004141"/>
    </source>
</evidence>
<reference evidence="16 17" key="1">
    <citation type="submission" date="2022-05" db="EMBL/GenBank/DDBJ databases">
        <authorList>
            <consortium name="Genoscope - CEA"/>
            <person name="William W."/>
        </authorList>
    </citation>
    <scope>NUCLEOTIDE SEQUENCE [LARGE SCALE GENOMIC DNA]</scope>
</reference>
<dbReference type="CDD" id="cd08760">
    <property type="entry name" value="Cyt_b561_FRRS1_like"/>
    <property type="match status" value="1"/>
</dbReference>
<feature type="chain" id="PRO_5043684325" description="Ferric-chelate reductase 1" evidence="12">
    <location>
        <begin position="22"/>
        <end position="782"/>
    </location>
</feature>
<dbReference type="GO" id="GO:0099072">
    <property type="term" value="P:regulation of postsynaptic membrane neurotransmitter receptor levels"/>
    <property type="evidence" value="ECO:0007669"/>
    <property type="project" value="TreeGrafter"/>
</dbReference>
<dbReference type="PROSITE" id="PS51019">
    <property type="entry name" value="REELIN"/>
    <property type="match status" value="1"/>
</dbReference>
<dbReference type="InterPro" id="IPR042789">
    <property type="entry name" value="FRRS1L"/>
</dbReference>
<dbReference type="Pfam" id="PF03351">
    <property type="entry name" value="DOMON"/>
    <property type="match status" value="2"/>
</dbReference>
<dbReference type="InterPro" id="IPR042307">
    <property type="entry name" value="Reeler_sf"/>
</dbReference>